<keyword evidence="1" id="KW-1185">Reference proteome</keyword>
<dbReference type="AlphaFoldDB" id="A0A914I562"/>
<dbReference type="Proteomes" id="UP000887572">
    <property type="component" value="Unplaced"/>
</dbReference>
<proteinExistence type="predicted"/>
<evidence type="ECO:0000313" key="1">
    <source>
        <dbReference type="Proteomes" id="UP000887572"/>
    </source>
</evidence>
<name>A0A914I562_GLORO</name>
<sequence length="75" mass="8246">MTPQHSRISLKPCRRLFNRHAFTTTSSIHTHSPPEGENALPFGKVRPVHSLHIRPSVAVGAVPSLPFPCPFIPSV</sequence>
<evidence type="ECO:0000313" key="2">
    <source>
        <dbReference type="WBParaSite" id="Gr19_v10_g6991.t1"/>
    </source>
</evidence>
<protein>
    <submittedName>
        <fullName evidence="2">Uncharacterized protein</fullName>
    </submittedName>
</protein>
<reference evidence="2" key="1">
    <citation type="submission" date="2022-11" db="UniProtKB">
        <authorList>
            <consortium name="WormBaseParasite"/>
        </authorList>
    </citation>
    <scope>IDENTIFICATION</scope>
</reference>
<dbReference type="WBParaSite" id="Gr19_v10_g6991.t1">
    <property type="protein sequence ID" value="Gr19_v10_g6991.t1"/>
    <property type="gene ID" value="Gr19_v10_g6991"/>
</dbReference>
<organism evidence="1 2">
    <name type="scientific">Globodera rostochiensis</name>
    <name type="common">Golden nematode worm</name>
    <name type="synonym">Heterodera rostochiensis</name>
    <dbReference type="NCBI Taxonomy" id="31243"/>
    <lineage>
        <taxon>Eukaryota</taxon>
        <taxon>Metazoa</taxon>
        <taxon>Ecdysozoa</taxon>
        <taxon>Nematoda</taxon>
        <taxon>Chromadorea</taxon>
        <taxon>Rhabditida</taxon>
        <taxon>Tylenchina</taxon>
        <taxon>Tylenchomorpha</taxon>
        <taxon>Tylenchoidea</taxon>
        <taxon>Heteroderidae</taxon>
        <taxon>Heteroderinae</taxon>
        <taxon>Globodera</taxon>
    </lineage>
</organism>
<accession>A0A914I562</accession>